<evidence type="ECO:0000313" key="14">
    <source>
        <dbReference type="EMBL" id="HIY64782.1"/>
    </source>
</evidence>
<comment type="subunit">
    <text evidence="3">Homodimer.</text>
</comment>
<dbReference type="InterPro" id="IPR036388">
    <property type="entry name" value="WH-like_DNA-bd_sf"/>
</dbReference>
<keyword evidence="9" id="KW-0010">Activator</keyword>
<dbReference type="SMART" id="SM00899">
    <property type="entry name" value="FeoA"/>
    <property type="match status" value="1"/>
</dbReference>
<keyword evidence="7" id="KW-0805">Transcription regulation</keyword>
<dbReference type="PANTHER" id="PTHR33238">
    <property type="entry name" value="IRON (METAL) DEPENDENT REPRESSOR, DTXR FAMILY"/>
    <property type="match status" value="1"/>
</dbReference>
<evidence type="ECO:0000256" key="6">
    <source>
        <dbReference type="ARBA" id="ARBA00023004"/>
    </source>
</evidence>
<name>A0A9D1YTF3_9MICO</name>
<dbReference type="GO" id="GO:0046983">
    <property type="term" value="F:protein dimerization activity"/>
    <property type="evidence" value="ECO:0007669"/>
    <property type="project" value="InterPro"/>
</dbReference>
<dbReference type="Pfam" id="PF04023">
    <property type="entry name" value="FeoA"/>
    <property type="match status" value="1"/>
</dbReference>
<keyword evidence="11" id="KW-0464">Manganese</keyword>
<comment type="caution">
    <text evidence="14">The sequence shown here is derived from an EMBL/GenBank/DDBJ whole genome shotgun (WGS) entry which is preliminary data.</text>
</comment>
<sequence>MTAGQNSAPSSRGSTAAEDYVKVIYAHTEWQDEPMMPSQLATRLGLAASTVTEMVKKLAASGLVRHRPYGAIELTPDGRLLALRLLRRHRLIETWLVSQLGYGWDEVHDEADVLEHAMSDRLVEALAASLGHPVRDPHGDAIPAADGAMPAHDARGLLELQAGESGTVTRISDSDPELLRYLAGNGIELDVLVTVAERGKYSGTLLVRTPETNVHLSPEAAGAVWVRGD</sequence>
<dbReference type="InterPro" id="IPR007167">
    <property type="entry name" value="Fe-transptr_FeoA-like"/>
</dbReference>
<protein>
    <recommendedName>
        <fullName evidence="12">Manganese transport regulator</fullName>
    </recommendedName>
</protein>
<dbReference type="Gene3D" id="2.30.30.90">
    <property type="match status" value="1"/>
</dbReference>
<evidence type="ECO:0000256" key="3">
    <source>
        <dbReference type="ARBA" id="ARBA00011738"/>
    </source>
</evidence>
<gene>
    <name evidence="14" type="ORF">H9830_00720</name>
</gene>
<evidence type="ECO:0000259" key="13">
    <source>
        <dbReference type="PROSITE" id="PS50944"/>
    </source>
</evidence>
<evidence type="ECO:0000256" key="4">
    <source>
        <dbReference type="ARBA" id="ARBA00022490"/>
    </source>
</evidence>
<dbReference type="FunFam" id="1.10.60.10:FF:000004">
    <property type="entry name" value="DtxR family transcriptional regulator"/>
    <property type="match status" value="1"/>
</dbReference>
<dbReference type="GO" id="GO:0005737">
    <property type="term" value="C:cytoplasm"/>
    <property type="evidence" value="ECO:0007669"/>
    <property type="project" value="UniProtKB-SubCell"/>
</dbReference>
<dbReference type="SUPFAM" id="SSF46785">
    <property type="entry name" value="Winged helix' DNA-binding domain"/>
    <property type="match status" value="1"/>
</dbReference>
<dbReference type="GO" id="GO:0045892">
    <property type="term" value="P:negative regulation of DNA-templated transcription"/>
    <property type="evidence" value="ECO:0007669"/>
    <property type="project" value="TreeGrafter"/>
</dbReference>
<keyword evidence="4" id="KW-0963">Cytoplasm</keyword>
<dbReference type="GO" id="GO:0046914">
    <property type="term" value="F:transition metal ion binding"/>
    <property type="evidence" value="ECO:0007669"/>
    <property type="project" value="InterPro"/>
</dbReference>
<dbReference type="Pfam" id="PF02742">
    <property type="entry name" value="Fe_dep_repr_C"/>
    <property type="match status" value="1"/>
</dbReference>
<feature type="domain" description="HTH dtxR-type" evidence="13">
    <location>
        <begin position="14"/>
        <end position="75"/>
    </location>
</feature>
<dbReference type="InterPro" id="IPR036390">
    <property type="entry name" value="WH_DNA-bd_sf"/>
</dbReference>
<dbReference type="SUPFAM" id="SSF50037">
    <property type="entry name" value="C-terminal domain of transcriptional repressors"/>
    <property type="match status" value="1"/>
</dbReference>
<dbReference type="GO" id="GO:0003677">
    <property type="term" value="F:DNA binding"/>
    <property type="evidence" value="ECO:0007669"/>
    <property type="project" value="UniProtKB-KW"/>
</dbReference>
<evidence type="ECO:0000256" key="7">
    <source>
        <dbReference type="ARBA" id="ARBA00023015"/>
    </source>
</evidence>
<comment type="similarity">
    <text evidence="2">Belongs to the DtxR/MntR family.</text>
</comment>
<keyword evidence="8" id="KW-0238">DNA-binding</keyword>
<accession>A0A9D1YTF3</accession>
<evidence type="ECO:0000256" key="1">
    <source>
        <dbReference type="ARBA" id="ARBA00004496"/>
    </source>
</evidence>
<dbReference type="EMBL" id="DXDC01000017">
    <property type="protein sequence ID" value="HIY64782.1"/>
    <property type="molecule type" value="Genomic_DNA"/>
</dbReference>
<dbReference type="PROSITE" id="PS50944">
    <property type="entry name" value="HTH_DTXR"/>
    <property type="match status" value="1"/>
</dbReference>
<dbReference type="GO" id="GO:0003700">
    <property type="term" value="F:DNA-binding transcription factor activity"/>
    <property type="evidence" value="ECO:0007669"/>
    <property type="project" value="InterPro"/>
</dbReference>
<dbReference type="Gene3D" id="1.10.60.10">
    <property type="entry name" value="Iron dependent repressor, metal binding and dimerisation domain"/>
    <property type="match status" value="1"/>
</dbReference>
<evidence type="ECO:0000256" key="9">
    <source>
        <dbReference type="ARBA" id="ARBA00023159"/>
    </source>
</evidence>
<evidence type="ECO:0000256" key="12">
    <source>
        <dbReference type="ARBA" id="ARBA00032593"/>
    </source>
</evidence>
<dbReference type="InterPro" id="IPR022689">
    <property type="entry name" value="Iron_dep_repressor"/>
</dbReference>
<dbReference type="InterPro" id="IPR008988">
    <property type="entry name" value="Transcriptional_repressor_C"/>
</dbReference>
<reference evidence="14" key="2">
    <citation type="submission" date="2021-04" db="EMBL/GenBank/DDBJ databases">
        <authorList>
            <person name="Gilroy R."/>
        </authorList>
    </citation>
    <scope>NUCLEOTIDE SEQUENCE</scope>
    <source>
        <strain evidence="14">ChiGjej1B1-98</strain>
    </source>
</reference>
<keyword evidence="6" id="KW-0408">Iron</keyword>
<dbReference type="SMART" id="SM00529">
    <property type="entry name" value="HTH_DTXR"/>
    <property type="match status" value="1"/>
</dbReference>
<evidence type="ECO:0000256" key="11">
    <source>
        <dbReference type="ARBA" id="ARBA00023211"/>
    </source>
</evidence>
<dbReference type="Proteomes" id="UP000824005">
    <property type="component" value="Unassembled WGS sequence"/>
</dbReference>
<dbReference type="InterPro" id="IPR038157">
    <property type="entry name" value="FeoA_core_dom"/>
</dbReference>
<dbReference type="InterPro" id="IPR036421">
    <property type="entry name" value="Fe_dep_repressor_sf"/>
</dbReference>
<organism evidence="14 15">
    <name type="scientific">Candidatus Agrococcus pullicola</name>
    <dbReference type="NCBI Taxonomy" id="2838429"/>
    <lineage>
        <taxon>Bacteria</taxon>
        <taxon>Bacillati</taxon>
        <taxon>Actinomycetota</taxon>
        <taxon>Actinomycetes</taxon>
        <taxon>Micrococcales</taxon>
        <taxon>Microbacteriaceae</taxon>
        <taxon>Agrococcus</taxon>
    </lineage>
</organism>
<evidence type="ECO:0000313" key="15">
    <source>
        <dbReference type="Proteomes" id="UP000824005"/>
    </source>
</evidence>
<evidence type="ECO:0000256" key="5">
    <source>
        <dbReference type="ARBA" id="ARBA00022491"/>
    </source>
</evidence>
<dbReference type="PANTHER" id="PTHR33238:SF11">
    <property type="entry name" value="TRANSCRIPTIONAL REGULATOR MNTR"/>
    <property type="match status" value="1"/>
</dbReference>
<dbReference type="AlphaFoldDB" id="A0A9D1YTF3"/>
<dbReference type="InterPro" id="IPR001367">
    <property type="entry name" value="Fe_dep_repressor"/>
</dbReference>
<dbReference type="Gene3D" id="1.10.10.10">
    <property type="entry name" value="Winged helix-like DNA-binding domain superfamily/Winged helix DNA-binding domain"/>
    <property type="match status" value="1"/>
</dbReference>
<evidence type="ECO:0000256" key="8">
    <source>
        <dbReference type="ARBA" id="ARBA00023125"/>
    </source>
</evidence>
<comment type="subcellular location">
    <subcellularLocation>
        <location evidence="1">Cytoplasm</location>
    </subcellularLocation>
</comment>
<keyword evidence="5" id="KW-0678">Repressor</keyword>
<evidence type="ECO:0000256" key="10">
    <source>
        <dbReference type="ARBA" id="ARBA00023163"/>
    </source>
</evidence>
<dbReference type="InterPro" id="IPR050536">
    <property type="entry name" value="DtxR_MntR_Metal-Reg"/>
</dbReference>
<proteinExistence type="inferred from homology"/>
<reference evidence="14" key="1">
    <citation type="journal article" date="2021" name="PeerJ">
        <title>Extensive microbial diversity within the chicken gut microbiome revealed by metagenomics and culture.</title>
        <authorList>
            <person name="Gilroy R."/>
            <person name="Ravi A."/>
            <person name="Getino M."/>
            <person name="Pursley I."/>
            <person name="Horton D.L."/>
            <person name="Alikhan N.F."/>
            <person name="Baker D."/>
            <person name="Gharbi K."/>
            <person name="Hall N."/>
            <person name="Watson M."/>
            <person name="Adriaenssens E.M."/>
            <person name="Foster-Nyarko E."/>
            <person name="Jarju S."/>
            <person name="Secka A."/>
            <person name="Antonio M."/>
            <person name="Oren A."/>
            <person name="Chaudhuri R.R."/>
            <person name="La Ragione R."/>
            <person name="Hildebrand F."/>
            <person name="Pallen M.J."/>
        </authorList>
    </citation>
    <scope>NUCLEOTIDE SEQUENCE</scope>
    <source>
        <strain evidence="14">ChiGjej1B1-98</strain>
    </source>
</reference>
<evidence type="ECO:0000256" key="2">
    <source>
        <dbReference type="ARBA" id="ARBA00007871"/>
    </source>
</evidence>
<dbReference type="Pfam" id="PF01325">
    <property type="entry name" value="Fe_dep_repress"/>
    <property type="match status" value="1"/>
</dbReference>
<dbReference type="InterPro" id="IPR022687">
    <property type="entry name" value="HTH_DTXR"/>
</dbReference>
<dbReference type="SUPFAM" id="SSF47979">
    <property type="entry name" value="Iron-dependent repressor protein, dimerization domain"/>
    <property type="match status" value="1"/>
</dbReference>
<keyword evidence="10" id="KW-0804">Transcription</keyword>